<sequence>MDKQKVEKSLKKGTAGGAVPPLLPALLAACAPAAELQLAVPATEGAKFLAMSHGSGAIGAGPQLSTFWADLTDLKLGIYCTLDGAHDLGTLSTLTALRELSIAADAPLSMRADMSDDDDNSELRPYIEVALNVHAIKLPAKSSGD</sequence>
<proteinExistence type="predicted"/>
<protein>
    <submittedName>
        <fullName evidence="1">G781 protein</fullName>
    </submittedName>
</protein>
<gene>
    <name evidence="1" type="primary">g781</name>
    <name evidence="1" type="ORF">VP750_LOCUS682</name>
</gene>
<dbReference type="Proteomes" id="UP001497392">
    <property type="component" value="Unassembled WGS sequence"/>
</dbReference>
<reference evidence="1 2" key="1">
    <citation type="submission" date="2024-06" db="EMBL/GenBank/DDBJ databases">
        <authorList>
            <person name="Kraege A."/>
            <person name="Thomma B."/>
        </authorList>
    </citation>
    <scope>NUCLEOTIDE SEQUENCE [LARGE SCALE GENOMIC DNA]</scope>
</reference>
<accession>A0ABP1FGI5</accession>
<evidence type="ECO:0000313" key="1">
    <source>
        <dbReference type="EMBL" id="CAL5219023.1"/>
    </source>
</evidence>
<comment type="caution">
    <text evidence="1">The sequence shown here is derived from an EMBL/GenBank/DDBJ whole genome shotgun (WGS) entry which is preliminary data.</text>
</comment>
<evidence type="ECO:0000313" key="2">
    <source>
        <dbReference type="Proteomes" id="UP001497392"/>
    </source>
</evidence>
<dbReference type="EMBL" id="CAXHTA020000002">
    <property type="protein sequence ID" value="CAL5219023.1"/>
    <property type="molecule type" value="Genomic_DNA"/>
</dbReference>
<name>A0ABP1FGI5_9CHLO</name>
<organism evidence="1 2">
    <name type="scientific">Coccomyxa viridis</name>
    <dbReference type="NCBI Taxonomy" id="1274662"/>
    <lineage>
        <taxon>Eukaryota</taxon>
        <taxon>Viridiplantae</taxon>
        <taxon>Chlorophyta</taxon>
        <taxon>core chlorophytes</taxon>
        <taxon>Trebouxiophyceae</taxon>
        <taxon>Trebouxiophyceae incertae sedis</taxon>
        <taxon>Coccomyxaceae</taxon>
        <taxon>Coccomyxa</taxon>
    </lineage>
</organism>
<keyword evidence="2" id="KW-1185">Reference proteome</keyword>
<dbReference type="PROSITE" id="PS51257">
    <property type="entry name" value="PROKAR_LIPOPROTEIN"/>
    <property type="match status" value="1"/>
</dbReference>